<evidence type="ECO:0000313" key="1">
    <source>
        <dbReference type="EMBL" id="MFB9733896.1"/>
    </source>
</evidence>
<sequence length="638" mass="67432">MRPAVVGRERETAAVAELLAAHRLVTVTGPAGVGKSTVAAAAVAASAGWECLVQVRWEGSAPGRPGELSAAVLTRVTGAVPAGPVSPERAADCLPDAPTLLWLDDMDPVHEECVRLVQRVLLRAPRTTVVVTSRRSLGLDAERTVPLRGLHTEPAPGDAAGARPPAVELFHRHAHPGAAEDPESVAEVCRLVEGLPLAVVLAAEQTARLPVREVERLLRLDQLWPAGPRLPHRRHRSLRDAAGSVWLLCDRTVRAVWARAGLFAGSFTEASAVRLCAGGAVEAHQVPSCLLRLAAHGVLQMDGEIGAVREPRYRMTRAAREFGVERLTAKGEFAAVAQRRAQLAEQVAVDAESLWERGAQDRAVRLVCEEYEELAALLDHASTAPGLAPDALRTALRLWFWWVVCDRAEEGAARLLALLPHCDSGPLLARGQWLAAWLSARTAPDAARALLDDAWWTSVLAGDTATVGRVAHVQGVLALRDGDARAAAAHFRLAADTVPAHPAAGPPAALSLAALALAQVRFAPVEARRSAHRALAQAGLRQDAWTCQVARYAYACADLALGRTGRAWRRATRALAGCGEGLPAAHGSGALRQLLAGVEVGSPVLPGPPPALAPLSVPASVPRASAREIRLGRGPART</sequence>
<dbReference type="PANTHER" id="PTHR47691">
    <property type="entry name" value="REGULATOR-RELATED"/>
    <property type="match status" value="1"/>
</dbReference>
<reference evidence="1 2" key="1">
    <citation type="submission" date="2024-09" db="EMBL/GenBank/DDBJ databases">
        <authorList>
            <person name="Sun Q."/>
            <person name="Mori K."/>
        </authorList>
    </citation>
    <scope>NUCLEOTIDE SEQUENCE [LARGE SCALE GENOMIC DNA]</scope>
    <source>
        <strain evidence="1 2">JCM 10918</strain>
    </source>
</reference>
<protein>
    <submittedName>
        <fullName evidence="1">Uncharacterized protein</fullName>
    </submittedName>
</protein>
<dbReference type="Gene3D" id="3.40.50.300">
    <property type="entry name" value="P-loop containing nucleotide triphosphate hydrolases"/>
    <property type="match status" value="1"/>
</dbReference>
<dbReference type="EMBL" id="JBHMAR010000001">
    <property type="protein sequence ID" value="MFB9733896.1"/>
    <property type="molecule type" value="Genomic_DNA"/>
</dbReference>
<gene>
    <name evidence="1" type="ORF">ACFFRO_01820</name>
</gene>
<name>A0ABV5V7V8_9ACTN</name>
<dbReference type="PRINTS" id="PR00364">
    <property type="entry name" value="DISEASERSIST"/>
</dbReference>
<comment type="caution">
    <text evidence="1">The sequence shown here is derived from an EMBL/GenBank/DDBJ whole genome shotgun (WGS) entry which is preliminary data.</text>
</comment>
<dbReference type="InterPro" id="IPR027417">
    <property type="entry name" value="P-loop_NTPase"/>
</dbReference>
<evidence type="ECO:0000313" key="2">
    <source>
        <dbReference type="Proteomes" id="UP001589703"/>
    </source>
</evidence>
<dbReference type="PANTHER" id="PTHR47691:SF3">
    <property type="entry name" value="HTH-TYPE TRANSCRIPTIONAL REGULATOR RV0890C-RELATED"/>
    <property type="match status" value="1"/>
</dbReference>
<dbReference type="SUPFAM" id="SSF52540">
    <property type="entry name" value="P-loop containing nucleoside triphosphate hydrolases"/>
    <property type="match status" value="1"/>
</dbReference>
<proteinExistence type="predicted"/>
<dbReference type="Proteomes" id="UP001589703">
    <property type="component" value="Unassembled WGS sequence"/>
</dbReference>
<keyword evidence="2" id="KW-1185">Reference proteome</keyword>
<accession>A0ABV5V7V8</accession>
<organism evidence="1 2">
    <name type="scientific">Streptomyces thermocoprophilus</name>
    <dbReference type="NCBI Taxonomy" id="78356"/>
    <lineage>
        <taxon>Bacteria</taxon>
        <taxon>Bacillati</taxon>
        <taxon>Actinomycetota</taxon>
        <taxon>Actinomycetes</taxon>
        <taxon>Kitasatosporales</taxon>
        <taxon>Streptomycetaceae</taxon>
        <taxon>Streptomyces</taxon>
    </lineage>
</organism>